<evidence type="ECO:0000256" key="5">
    <source>
        <dbReference type="RuleBase" id="RU362075"/>
    </source>
</evidence>
<organism evidence="7 8">
    <name type="scientific">Gracilibacillus marinus</name>
    <dbReference type="NCBI Taxonomy" id="630535"/>
    <lineage>
        <taxon>Bacteria</taxon>
        <taxon>Bacillati</taxon>
        <taxon>Bacillota</taxon>
        <taxon>Bacilli</taxon>
        <taxon>Bacillales</taxon>
        <taxon>Bacillaceae</taxon>
        <taxon>Gracilibacillus</taxon>
    </lineage>
</organism>
<reference evidence="8" key="1">
    <citation type="journal article" date="2019" name="Int. J. Syst. Evol. Microbiol.">
        <title>The Global Catalogue of Microorganisms (GCM) 10K type strain sequencing project: providing services to taxonomists for standard genome sequencing and annotation.</title>
        <authorList>
            <consortium name="The Broad Institute Genomics Platform"/>
            <consortium name="The Broad Institute Genome Sequencing Center for Infectious Disease"/>
            <person name="Wu L."/>
            <person name="Ma J."/>
        </authorList>
    </citation>
    <scope>NUCLEOTIDE SEQUENCE [LARGE SCALE GENOMIC DNA]</scope>
    <source>
        <strain evidence="8">KACC 14058</strain>
    </source>
</reference>
<evidence type="ECO:0000313" key="8">
    <source>
        <dbReference type="Proteomes" id="UP001595880"/>
    </source>
</evidence>
<evidence type="ECO:0000256" key="3">
    <source>
        <dbReference type="ARBA" id="ARBA00023002"/>
    </source>
</evidence>
<dbReference type="RefSeq" id="WP_390198830.1">
    <property type="nucleotide sequence ID" value="NZ_JBHSDV010000002.1"/>
</dbReference>
<dbReference type="NCBIfam" id="TIGR02734">
    <property type="entry name" value="crtI_fam"/>
    <property type="match status" value="1"/>
</dbReference>
<dbReference type="InterPro" id="IPR002937">
    <property type="entry name" value="Amino_oxidase"/>
</dbReference>
<dbReference type="PANTHER" id="PTHR43734">
    <property type="entry name" value="PHYTOENE DESATURASE"/>
    <property type="match status" value="1"/>
</dbReference>
<dbReference type="Pfam" id="PF01593">
    <property type="entry name" value="Amino_oxidase"/>
    <property type="match status" value="1"/>
</dbReference>
<sequence>MKVSVVGAGIGGMITALLLETNGHDVTIYEKEQKLGGRLTFETNGKYKIDQGPTIVLLPDVLLSILGDAGIPKEKLHLIPCDPLYDMYFYSGIKLTKWRDIDKQAEEIEKNFPGYGERFLQYTEDMKQVYTFGFDAFLSKSFHKLKEFLSYENIRFITKSRSYLDLDKYVKKYFDHTLLKEMYSLQSLYIGGSPYSVPALYGLIGYAEHAFGIWYLKGGYASLIDIIEEVCIDRGITIHQSTKVTNMLIENKQVVGVELENGDQVNYDVVIFNGEYPYLNKMLPKSSRKKEKKYKPSSGCLLAYVGVKKRFYHTTTHQFFMPDDFSKHMEDVFVKKKLTENPSCYVFNPITIDHEAAPENESVLYLLIPVPANDDIAWDEVKEQIVLKQLERIEKQAFPGLMDAIDWLSIRSPKDAKESGLYGGGSFGIAPHLSQSGGFRPQLIHPSIQGLYAVGASVHPGGGIPIVMQGAKLLAEYINQKGS</sequence>
<comment type="caution">
    <text evidence="7">The sequence shown here is derived from an EMBL/GenBank/DDBJ whole genome shotgun (WGS) entry which is preliminary data.</text>
</comment>
<proteinExistence type="inferred from homology"/>
<dbReference type="Proteomes" id="UP001595880">
    <property type="component" value="Unassembled WGS sequence"/>
</dbReference>
<comment type="pathway">
    <text evidence="1 5">Carotenoid biosynthesis.</text>
</comment>
<evidence type="ECO:0000256" key="2">
    <source>
        <dbReference type="ARBA" id="ARBA00022746"/>
    </source>
</evidence>
<dbReference type="PRINTS" id="PR00419">
    <property type="entry name" value="ADXRDTASE"/>
</dbReference>
<dbReference type="PANTHER" id="PTHR43734:SF1">
    <property type="entry name" value="PHYTOENE DESATURASE"/>
    <property type="match status" value="1"/>
</dbReference>
<keyword evidence="8" id="KW-1185">Reference proteome</keyword>
<gene>
    <name evidence="7" type="ORF">ACFOZ1_09695</name>
</gene>
<comment type="similarity">
    <text evidence="4">Belongs to the carotenoid/retinoid oxidoreductase family. CrtN subfamily.</text>
</comment>
<keyword evidence="2 5" id="KW-0125">Carotenoid biosynthesis</keyword>
<feature type="domain" description="Amine oxidase" evidence="6">
    <location>
        <begin position="10"/>
        <end position="476"/>
    </location>
</feature>
<evidence type="ECO:0000256" key="1">
    <source>
        <dbReference type="ARBA" id="ARBA00004829"/>
    </source>
</evidence>
<name>A0ABV8VUA6_9BACI</name>
<evidence type="ECO:0000259" key="6">
    <source>
        <dbReference type="Pfam" id="PF01593"/>
    </source>
</evidence>
<keyword evidence="3 5" id="KW-0560">Oxidoreductase</keyword>
<dbReference type="InterPro" id="IPR014105">
    <property type="entry name" value="Carotenoid/retinoid_OxRdtase"/>
</dbReference>
<evidence type="ECO:0000313" key="7">
    <source>
        <dbReference type="EMBL" id="MFC4388079.1"/>
    </source>
</evidence>
<dbReference type="InterPro" id="IPR036188">
    <property type="entry name" value="FAD/NAD-bd_sf"/>
</dbReference>
<dbReference type="EMBL" id="JBHSDV010000002">
    <property type="protein sequence ID" value="MFC4388079.1"/>
    <property type="molecule type" value="Genomic_DNA"/>
</dbReference>
<accession>A0ABV8VUA6</accession>
<dbReference type="SUPFAM" id="SSF51905">
    <property type="entry name" value="FAD/NAD(P)-binding domain"/>
    <property type="match status" value="1"/>
</dbReference>
<evidence type="ECO:0000256" key="4">
    <source>
        <dbReference type="ARBA" id="ARBA00038322"/>
    </source>
</evidence>
<protein>
    <submittedName>
        <fullName evidence="7">Phytoene desaturase family protein</fullName>
    </submittedName>
</protein>
<dbReference type="Gene3D" id="3.50.50.60">
    <property type="entry name" value="FAD/NAD(P)-binding domain"/>
    <property type="match status" value="2"/>
</dbReference>